<proteinExistence type="predicted"/>
<protein>
    <submittedName>
        <fullName evidence="1">Uncharacterized protein</fullName>
    </submittedName>
</protein>
<gene>
    <name evidence="1" type="ORF">DVH24_019109</name>
</gene>
<dbReference type="EMBL" id="RDQH01000340">
    <property type="protein sequence ID" value="RXH76221.1"/>
    <property type="molecule type" value="Genomic_DNA"/>
</dbReference>
<keyword evidence="2" id="KW-1185">Reference proteome</keyword>
<dbReference type="Proteomes" id="UP000290289">
    <property type="component" value="Chromosome 14"/>
</dbReference>
<sequence length="61" mass="7038">MVGASYSSSENQGEPKEFNRIRIKTHEILLEFREIVGKNYEFRPNYTIASRVSLEKSTGKT</sequence>
<accession>A0A498I435</accession>
<name>A0A498I435_MALDO</name>
<evidence type="ECO:0000313" key="2">
    <source>
        <dbReference type="Proteomes" id="UP000290289"/>
    </source>
</evidence>
<reference evidence="1 2" key="1">
    <citation type="submission" date="2018-10" db="EMBL/GenBank/DDBJ databases">
        <title>A high-quality apple genome assembly.</title>
        <authorList>
            <person name="Hu J."/>
        </authorList>
    </citation>
    <scope>NUCLEOTIDE SEQUENCE [LARGE SCALE GENOMIC DNA]</scope>
    <source>
        <strain evidence="2">cv. HFTH1</strain>
        <tissue evidence="1">Young leaf</tissue>
    </source>
</reference>
<evidence type="ECO:0000313" key="1">
    <source>
        <dbReference type="EMBL" id="RXH76221.1"/>
    </source>
</evidence>
<organism evidence="1 2">
    <name type="scientific">Malus domestica</name>
    <name type="common">Apple</name>
    <name type="synonym">Pyrus malus</name>
    <dbReference type="NCBI Taxonomy" id="3750"/>
    <lineage>
        <taxon>Eukaryota</taxon>
        <taxon>Viridiplantae</taxon>
        <taxon>Streptophyta</taxon>
        <taxon>Embryophyta</taxon>
        <taxon>Tracheophyta</taxon>
        <taxon>Spermatophyta</taxon>
        <taxon>Magnoliopsida</taxon>
        <taxon>eudicotyledons</taxon>
        <taxon>Gunneridae</taxon>
        <taxon>Pentapetalae</taxon>
        <taxon>rosids</taxon>
        <taxon>fabids</taxon>
        <taxon>Rosales</taxon>
        <taxon>Rosaceae</taxon>
        <taxon>Amygdaloideae</taxon>
        <taxon>Maleae</taxon>
        <taxon>Malus</taxon>
    </lineage>
</organism>
<comment type="caution">
    <text evidence="1">The sequence shown here is derived from an EMBL/GenBank/DDBJ whole genome shotgun (WGS) entry which is preliminary data.</text>
</comment>
<dbReference type="AlphaFoldDB" id="A0A498I435"/>